<sequence>MISQLITTGISDEYFHRIINESKLLERTSLNETDSDDITLEELHHLVNEEKLLGEDITDEYVIVDLARKHKTCNLDIPVETPAVTTQVREAASDSSVKVEVQIELSLPDVDKDESEVKVDSSGKPSKTCASEEGFYNIVNETKVLENTSFCGTESEECKDEVLLRHFNDKKLIGKHTSNTDLLANPAQKRKTCSQAVSEEPKNKKNRFANHQNSNCPTELYRKRGSGIRPFPLGGTNKKRESSGPEKFCNKQRCNNEKEELSKKSKDLTRQENKQISSQIVEMSASSKLLPLYPSLSCDFKTQPKKELKTLSVTGNGVVETGVAYKRKNYNLGTSEEPTNKKNCLNQTENSNVPIEPNIKNSFGIREIQIDGTNQQLQSTEPKKISDKQRYNHEKDEVWKNNNDTKHQENKQISCQIGGMSVLHPNPRHTNDKEVLWKDRKDTTEQENRHISSQVWGKLVSPELPPLHPTLRTDEKTLLINELGTVKTTIKSDNFSKPPSTAKRCSGKIIPITWNEKDRNSLSEADILRNRKAKFGEIPKESERRTQACVQSNTQHRRNAYSKEHCSYEIEKPAYTKNNNLDNRCDPRNNQNWRTPRNQGEKNYRKNFRNRNHWTKDRY</sequence>
<protein>
    <submittedName>
        <fullName evidence="2">Uncharacterized protein</fullName>
    </submittedName>
</protein>
<dbReference type="AlphaFoldDB" id="A0AA88HET6"/>
<evidence type="ECO:0000313" key="3">
    <source>
        <dbReference type="Proteomes" id="UP001187531"/>
    </source>
</evidence>
<reference evidence="2" key="1">
    <citation type="submission" date="2023-07" db="EMBL/GenBank/DDBJ databases">
        <title>Chromosome-level genome assembly of Artemia franciscana.</title>
        <authorList>
            <person name="Jo E."/>
        </authorList>
    </citation>
    <scope>NUCLEOTIDE SEQUENCE</scope>
    <source>
        <tissue evidence="2">Whole body</tissue>
    </source>
</reference>
<feature type="region of interest" description="Disordered" evidence="1">
    <location>
        <begin position="334"/>
        <end position="358"/>
    </location>
</feature>
<feature type="region of interest" description="Disordered" evidence="1">
    <location>
        <begin position="371"/>
        <end position="390"/>
    </location>
</feature>
<feature type="compositionally biased region" description="Polar residues" evidence="1">
    <location>
        <begin position="371"/>
        <end position="380"/>
    </location>
</feature>
<feature type="compositionally biased region" description="Basic and acidic residues" evidence="1">
    <location>
        <begin position="381"/>
        <end position="390"/>
    </location>
</feature>
<name>A0AA88HET6_ARTSF</name>
<gene>
    <name evidence="2" type="ORF">QYM36_017484</name>
</gene>
<organism evidence="2 3">
    <name type="scientific">Artemia franciscana</name>
    <name type="common">Brine shrimp</name>
    <name type="synonym">Artemia sanfranciscana</name>
    <dbReference type="NCBI Taxonomy" id="6661"/>
    <lineage>
        <taxon>Eukaryota</taxon>
        <taxon>Metazoa</taxon>
        <taxon>Ecdysozoa</taxon>
        <taxon>Arthropoda</taxon>
        <taxon>Crustacea</taxon>
        <taxon>Branchiopoda</taxon>
        <taxon>Anostraca</taxon>
        <taxon>Artemiidae</taxon>
        <taxon>Artemia</taxon>
    </lineage>
</organism>
<evidence type="ECO:0000256" key="1">
    <source>
        <dbReference type="SAM" id="MobiDB-lite"/>
    </source>
</evidence>
<feature type="compositionally biased region" description="Polar residues" evidence="1">
    <location>
        <begin position="334"/>
        <end position="353"/>
    </location>
</feature>
<feature type="compositionally biased region" description="Polar residues" evidence="1">
    <location>
        <begin position="578"/>
        <end position="598"/>
    </location>
</feature>
<comment type="caution">
    <text evidence="2">The sequence shown here is derived from an EMBL/GenBank/DDBJ whole genome shotgun (WGS) entry which is preliminary data.</text>
</comment>
<accession>A0AA88HET6</accession>
<feature type="region of interest" description="Disordered" evidence="1">
    <location>
        <begin position="578"/>
        <end position="605"/>
    </location>
</feature>
<proteinExistence type="predicted"/>
<evidence type="ECO:0000313" key="2">
    <source>
        <dbReference type="EMBL" id="KAK2704236.1"/>
    </source>
</evidence>
<feature type="compositionally biased region" description="Basic and acidic residues" evidence="1">
    <location>
        <begin position="254"/>
        <end position="273"/>
    </location>
</feature>
<feature type="region of interest" description="Disordered" evidence="1">
    <location>
        <begin position="196"/>
        <end position="275"/>
    </location>
</feature>
<keyword evidence="3" id="KW-1185">Reference proteome</keyword>
<dbReference type="Proteomes" id="UP001187531">
    <property type="component" value="Unassembled WGS sequence"/>
</dbReference>
<dbReference type="EMBL" id="JAVRJZ010000027">
    <property type="protein sequence ID" value="KAK2704236.1"/>
    <property type="molecule type" value="Genomic_DNA"/>
</dbReference>